<dbReference type="EMBL" id="CP047650">
    <property type="protein sequence ID" value="QHI98760.1"/>
    <property type="molecule type" value="Genomic_DNA"/>
</dbReference>
<evidence type="ECO:0000313" key="2">
    <source>
        <dbReference type="Proteomes" id="UP000464787"/>
    </source>
</evidence>
<proteinExistence type="predicted"/>
<dbReference type="AlphaFoldDB" id="A0A857J485"/>
<dbReference type="Proteomes" id="UP000464787">
    <property type="component" value="Chromosome"/>
</dbReference>
<evidence type="ECO:0000313" key="1">
    <source>
        <dbReference type="EMBL" id="QHI98760.1"/>
    </source>
</evidence>
<reference evidence="1 2" key="1">
    <citation type="submission" date="2020-01" db="EMBL/GenBank/DDBJ databases">
        <title>Genome sequencing of strain KACC 21265.</title>
        <authorList>
            <person name="Heo J."/>
            <person name="Kim S.-J."/>
            <person name="Kim J.-S."/>
            <person name="Hong S.-B."/>
            <person name="Kwon S.-W."/>
        </authorList>
    </citation>
    <scope>NUCLEOTIDE SEQUENCE [LARGE SCALE GENOMIC DNA]</scope>
    <source>
        <strain evidence="1 2">KACC 21265</strain>
    </source>
</reference>
<accession>A0A857J485</accession>
<keyword evidence="2" id="KW-1185">Reference proteome</keyword>
<dbReference type="KEGG" id="xyk:GT347_12630"/>
<protein>
    <submittedName>
        <fullName evidence="1">Uncharacterized protein</fullName>
    </submittedName>
</protein>
<sequence>MLSRVPPPSSPPRAPLPKVGTALIVAPQRRLEYLPNELLQELFLTGMEQNAVWGCLGIDATRVVAGLNARMAAALAQAAPASEAMRQLTTARDTPAFAAALALLPRVAPQYRQRCREAAWWAVVHRAPAPVQRSQEDWLHCLLDAEASSGKLHPPLWQRAVRLLARPEMDAPGSALVGRLLACAAAARTMAPADWRRLLRLVARSMEGRGPDASCFDAKGLNTPQQAELDTVLACCALSWQRCDRTTVRAMIARIEASVSPDSRCEVLVALSRSWPWNLSLDAVALEPLRDALLRVPDGDLERALEELPPIGDPASRQRMFLDQCARLPPDSALRVLDRQSYDFDRDTQGRDLLQAGSIALLNAALAQPAIRCQALQAFARLSARLKPGADTSGLSTLALRACGNLPAAERIAVLARLKPDAPNAQPWAAAWQAALAELADDETPGKPWRDVRALTSGLWSRCGRAAVLPRLEAALQGLTVQDRSRALAELAALWNRCPGGCTEAEFDGLLRWCEALPFYLRQPPLQVLRQTAATLPPYCAHELEALFTASDEAHAAWAAGLPPLS</sequence>
<organism evidence="1 2">
    <name type="scientific">Xylophilus rhododendri</name>
    <dbReference type="NCBI Taxonomy" id="2697032"/>
    <lineage>
        <taxon>Bacteria</taxon>
        <taxon>Pseudomonadati</taxon>
        <taxon>Pseudomonadota</taxon>
        <taxon>Betaproteobacteria</taxon>
        <taxon>Burkholderiales</taxon>
        <taxon>Xylophilus</taxon>
    </lineage>
</organism>
<gene>
    <name evidence="1" type="ORF">GT347_12630</name>
</gene>
<name>A0A857J485_9BURK</name>
<dbReference type="RefSeq" id="WP_160552277.1">
    <property type="nucleotide sequence ID" value="NZ_CP047650.1"/>
</dbReference>